<sequence length="144" mass="17177">MAYYPKPYAEILKLFPTEEKVFTLIFQAKTTYCGHCGGFSHIQQYRSNYRYVICRDCKKTTSILRETFLAKAHLDLRIWVYIIYATLYARHPTSYRWIMQELKINSYNTIWSAAHKIKAVSQRKDKYDDDVKILRAFKPFLAQV</sequence>
<name>A0A9P4DQ42_9BACT</name>
<comment type="caution">
    <text evidence="1">The sequence shown here is derived from an EMBL/GenBank/DDBJ whole genome shotgun (WGS) entry which is preliminary data.</text>
</comment>
<dbReference type="AlphaFoldDB" id="A0A9P4DQ42"/>
<evidence type="ECO:0000313" key="1">
    <source>
        <dbReference type="EMBL" id="KAA2564250.1"/>
    </source>
</evidence>
<accession>A0A9P4DQ42</accession>
<reference evidence="1 2" key="1">
    <citation type="journal article" date="2019" name="Nat. Med.">
        <title>A library of human gut bacterial isolates paired with longitudinal multiomics data enables mechanistic microbiome research.</title>
        <authorList>
            <person name="Poyet M."/>
            <person name="Groussin M."/>
            <person name="Gibbons S.M."/>
            <person name="Avila-Pacheco J."/>
            <person name="Jiang X."/>
            <person name="Kearney S.M."/>
            <person name="Perrotta A.R."/>
            <person name="Berdy B."/>
            <person name="Zhao S."/>
            <person name="Lieberman T.D."/>
            <person name="Swanson P.K."/>
            <person name="Smith M."/>
            <person name="Roesemann S."/>
            <person name="Alexander J.E."/>
            <person name="Rich S.A."/>
            <person name="Livny J."/>
            <person name="Vlamakis H."/>
            <person name="Clish C."/>
            <person name="Bullock K."/>
            <person name="Deik A."/>
            <person name="Scott J."/>
            <person name="Pierce K.A."/>
            <person name="Xavier R.J."/>
            <person name="Alm E.J."/>
        </authorList>
    </citation>
    <scope>NUCLEOTIDE SEQUENCE [LARGE SCALE GENOMIC DNA]</scope>
    <source>
        <strain evidence="1 2">BIOML-A204</strain>
    </source>
</reference>
<dbReference type="RefSeq" id="WP_147637561.1">
    <property type="nucleotide sequence ID" value="NZ_JADMQE010000003.1"/>
</dbReference>
<evidence type="ECO:0000313" key="2">
    <source>
        <dbReference type="Proteomes" id="UP000323119"/>
    </source>
</evidence>
<proteinExistence type="predicted"/>
<organism evidence="1 2">
    <name type="scientific">Alistipes onderdonkii</name>
    <dbReference type="NCBI Taxonomy" id="328813"/>
    <lineage>
        <taxon>Bacteria</taxon>
        <taxon>Pseudomonadati</taxon>
        <taxon>Bacteroidota</taxon>
        <taxon>Bacteroidia</taxon>
        <taxon>Bacteroidales</taxon>
        <taxon>Rikenellaceae</taxon>
        <taxon>Alistipes</taxon>
    </lineage>
</organism>
<dbReference type="EMBL" id="VVUY01000001">
    <property type="protein sequence ID" value="KAA2564250.1"/>
    <property type="molecule type" value="Genomic_DNA"/>
</dbReference>
<dbReference type="Proteomes" id="UP000323119">
    <property type="component" value="Unassembled WGS sequence"/>
</dbReference>
<evidence type="ECO:0008006" key="3">
    <source>
        <dbReference type="Google" id="ProtNLM"/>
    </source>
</evidence>
<protein>
    <recommendedName>
        <fullName evidence="3">Transposase zinc-ribbon domain-containing protein</fullName>
    </recommendedName>
</protein>
<gene>
    <name evidence="1" type="ORF">F2S36_00445</name>
</gene>